<name>A0A8J2VNS9_9BACL</name>
<dbReference type="GO" id="GO:0012505">
    <property type="term" value="C:endomembrane system"/>
    <property type="evidence" value="ECO:0007669"/>
    <property type="project" value="UniProtKB-ARBA"/>
</dbReference>
<evidence type="ECO:0000256" key="1">
    <source>
        <dbReference type="ARBA" id="ARBA00004255"/>
    </source>
</evidence>
<dbReference type="PANTHER" id="PTHR12704:SF2">
    <property type="entry name" value="GOLGI PHOSPHOPROTEIN 3 HOMOLOG SAURON"/>
    <property type="match status" value="1"/>
</dbReference>
<keyword evidence="2" id="KW-0333">Golgi apparatus</keyword>
<dbReference type="Pfam" id="PF05719">
    <property type="entry name" value="GPP34"/>
    <property type="match status" value="1"/>
</dbReference>
<accession>A0A8J2VNS9</accession>
<dbReference type="GO" id="GO:0070273">
    <property type="term" value="F:phosphatidylinositol-4-phosphate binding"/>
    <property type="evidence" value="ECO:0007669"/>
    <property type="project" value="InterPro"/>
</dbReference>
<dbReference type="InterPro" id="IPR038261">
    <property type="entry name" value="GPP34-like_sf"/>
</dbReference>
<dbReference type="InterPro" id="IPR008628">
    <property type="entry name" value="GPP34-like"/>
</dbReference>
<evidence type="ECO:0000256" key="2">
    <source>
        <dbReference type="ARBA" id="ARBA00023034"/>
    </source>
</evidence>
<protein>
    <recommendedName>
        <fullName evidence="7">GPP34 family phosphoprotein</fullName>
    </recommendedName>
</protein>
<dbReference type="GO" id="GO:0005829">
    <property type="term" value="C:cytosol"/>
    <property type="evidence" value="ECO:0007669"/>
    <property type="project" value="TreeGrafter"/>
</dbReference>
<keyword evidence="4" id="KW-0472">Membrane</keyword>
<dbReference type="EMBL" id="BMIR01000002">
    <property type="protein sequence ID" value="GGE31497.1"/>
    <property type="molecule type" value="Genomic_DNA"/>
</dbReference>
<evidence type="ECO:0000256" key="3">
    <source>
        <dbReference type="ARBA" id="ARBA00023121"/>
    </source>
</evidence>
<keyword evidence="3" id="KW-0446">Lipid-binding</keyword>
<dbReference type="AlphaFoldDB" id="A0A8J2VNS9"/>
<dbReference type="GO" id="GO:0007030">
    <property type="term" value="P:Golgi organization"/>
    <property type="evidence" value="ECO:0007669"/>
    <property type="project" value="TreeGrafter"/>
</dbReference>
<dbReference type="GO" id="GO:0043001">
    <property type="term" value="P:Golgi to plasma membrane protein transport"/>
    <property type="evidence" value="ECO:0007669"/>
    <property type="project" value="TreeGrafter"/>
</dbReference>
<organism evidence="5 6">
    <name type="scientific">Pullulanibacillus camelliae</name>
    <dbReference type="NCBI Taxonomy" id="1707096"/>
    <lineage>
        <taxon>Bacteria</taxon>
        <taxon>Bacillati</taxon>
        <taxon>Bacillota</taxon>
        <taxon>Bacilli</taxon>
        <taxon>Bacillales</taxon>
        <taxon>Sporolactobacillaceae</taxon>
        <taxon>Pullulanibacillus</taxon>
    </lineage>
</organism>
<gene>
    <name evidence="5" type="ORF">GCM10011391_07700</name>
</gene>
<evidence type="ECO:0000313" key="6">
    <source>
        <dbReference type="Proteomes" id="UP000628775"/>
    </source>
</evidence>
<dbReference type="Gene3D" id="1.10.3630.10">
    <property type="entry name" value="yeast vps74-n-term truncation variant domain like"/>
    <property type="match status" value="1"/>
</dbReference>
<dbReference type="RefSeq" id="WP_188689393.1">
    <property type="nucleotide sequence ID" value="NZ_BMIR01000002.1"/>
</dbReference>
<dbReference type="PANTHER" id="PTHR12704">
    <property type="entry name" value="TRANS-GOLGI PROTEIN GMX33"/>
    <property type="match status" value="1"/>
</dbReference>
<evidence type="ECO:0008006" key="7">
    <source>
        <dbReference type="Google" id="ProtNLM"/>
    </source>
</evidence>
<dbReference type="GO" id="GO:0006890">
    <property type="term" value="P:retrograde vesicle-mediated transport, Golgi to endoplasmic reticulum"/>
    <property type="evidence" value="ECO:0007669"/>
    <property type="project" value="TreeGrafter"/>
</dbReference>
<dbReference type="GO" id="GO:0048194">
    <property type="term" value="P:Golgi vesicle budding"/>
    <property type="evidence" value="ECO:0007669"/>
    <property type="project" value="TreeGrafter"/>
</dbReference>
<evidence type="ECO:0000256" key="4">
    <source>
        <dbReference type="ARBA" id="ARBA00023136"/>
    </source>
</evidence>
<comment type="subcellular location">
    <subcellularLocation>
        <location evidence="1">Golgi apparatus membrane</location>
        <topology evidence="1">Peripheral membrane protein</topology>
        <orientation evidence="1">Cytoplasmic side</orientation>
    </subcellularLocation>
</comment>
<evidence type="ECO:0000313" key="5">
    <source>
        <dbReference type="EMBL" id="GGE31497.1"/>
    </source>
</evidence>
<sequence length="232" mass="26144">MLTLAEELLLVAYDDEKGTVLSSASFGLPYGIAGAVLMEFALIGAVKYQDHVLLFQDGQDLQDPFLYQLFSFLKQKDQSHSRRRKIKYWVQVLGRQVRSKRYRQLFLDRLQTKGILTKKEKPYFIFFKKRVYPSTDSGIEATIRQKVREAVLGETETEVKTVMLVALLKACDAIKVIFSKNDYKSAKKRIDILLKEQPYGQAVSETIKAMQASIIASVTAASVAANSSSSSN</sequence>
<reference evidence="5" key="2">
    <citation type="submission" date="2020-09" db="EMBL/GenBank/DDBJ databases">
        <authorList>
            <person name="Sun Q."/>
            <person name="Zhou Y."/>
        </authorList>
    </citation>
    <scope>NUCLEOTIDE SEQUENCE</scope>
    <source>
        <strain evidence="5">CGMCC 1.15371</strain>
    </source>
</reference>
<comment type="caution">
    <text evidence="5">The sequence shown here is derived from an EMBL/GenBank/DDBJ whole genome shotgun (WGS) entry which is preliminary data.</text>
</comment>
<keyword evidence="6" id="KW-1185">Reference proteome</keyword>
<proteinExistence type="predicted"/>
<dbReference type="Proteomes" id="UP000628775">
    <property type="component" value="Unassembled WGS sequence"/>
</dbReference>
<reference evidence="5" key="1">
    <citation type="journal article" date="2014" name="Int. J. Syst. Evol. Microbiol.">
        <title>Complete genome sequence of Corynebacterium casei LMG S-19264T (=DSM 44701T), isolated from a smear-ripened cheese.</title>
        <authorList>
            <consortium name="US DOE Joint Genome Institute (JGI-PGF)"/>
            <person name="Walter F."/>
            <person name="Albersmeier A."/>
            <person name="Kalinowski J."/>
            <person name="Ruckert C."/>
        </authorList>
    </citation>
    <scope>NUCLEOTIDE SEQUENCE</scope>
    <source>
        <strain evidence="5">CGMCC 1.15371</strain>
    </source>
</reference>